<protein>
    <submittedName>
        <fullName evidence="5">Nucleotide sugar dehydrogenase</fullName>
    </submittedName>
</protein>
<dbReference type="OrthoDB" id="5193947at2"/>
<dbReference type="InterPro" id="IPR036220">
    <property type="entry name" value="UDP-Glc/GDP-Man_DH_C_sf"/>
</dbReference>
<evidence type="ECO:0000313" key="6">
    <source>
        <dbReference type="Proteomes" id="UP000199501"/>
    </source>
</evidence>
<dbReference type="InterPro" id="IPR001732">
    <property type="entry name" value="UDP-Glc/GDP-Man_DH_N"/>
</dbReference>
<dbReference type="NCBIfam" id="TIGR03026">
    <property type="entry name" value="NDP-sugDHase"/>
    <property type="match status" value="1"/>
</dbReference>
<proteinExistence type="inferred from homology"/>
<dbReference type="Pfam" id="PF03720">
    <property type="entry name" value="UDPG_MGDP_dh_C"/>
    <property type="match status" value="1"/>
</dbReference>
<dbReference type="GO" id="GO:0016616">
    <property type="term" value="F:oxidoreductase activity, acting on the CH-OH group of donors, NAD or NADP as acceptor"/>
    <property type="evidence" value="ECO:0007669"/>
    <property type="project" value="InterPro"/>
</dbReference>
<dbReference type="STRING" id="1271860.SAMN05216174_102500"/>
<dbReference type="PIRSF" id="PIRSF000124">
    <property type="entry name" value="UDPglc_GDPman_dh"/>
    <property type="match status" value="1"/>
</dbReference>
<dbReference type="InterPro" id="IPR008927">
    <property type="entry name" value="6-PGluconate_DH-like_C_sf"/>
</dbReference>
<dbReference type="AlphaFoldDB" id="A0A1G6ME97"/>
<dbReference type="Gene3D" id="3.40.50.720">
    <property type="entry name" value="NAD(P)-binding Rossmann-like Domain"/>
    <property type="match status" value="2"/>
</dbReference>
<dbReference type="Pfam" id="PF03721">
    <property type="entry name" value="UDPG_MGDP_dh_N"/>
    <property type="match status" value="1"/>
</dbReference>
<dbReference type="GO" id="GO:0016628">
    <property type="term" value="F:oxidoreductase activity, acting on the CH-CH group of donors, NAD or NADP as acceptor"/>
    <property type="evidence" value="ECO:0007669"/>
    <property type="project" value="InterPro"/>
</dbReference>
<reference evidence="6" key="1">
    <citation type="submission" date="2016-10" db="EMBL/GenBank/DDBJ databases">
        <authorList>
            <person name="Varghese N."/>
            <person name="Submissions S."/>
        </authorList>
    </citation>
    <scope>NUCLEOTIDE SEQUENCE [LARGE SCALE GENOMIC DNA]</scope>
    <source>
        <strain evidence="6">IBRC-M 10403</strain>
    </source>
</reference>
<dbReference type="SUPFAM" id="SSF52413">
    <property type="entry name" value="UDP-glucose/GDP-mannose dehydrogenase C-terminal domain"/>
    <property type="match status" value="1"/>
</dbReference>
<dbReference type="InterPro" id="IPR028359">
    <property type="entry name" value="UDP_ManNAc/GlcNAc_DH"/>
</dbReference>
<accession>A0A1G6ME97</accession>
<keyword evidence="1" id="KW-0560">Oxidoreductase</keyword>
<evidence type="ECO:0000259" key="4">
    <source>
        <dbReference type="SMART" id="SM00984"/>
    </source>
</evidence>
<sequence>MSADLVVVGLGYVGLPLAARACAAGLTVVGVDTDPAVVEGLRAGRSHVHGTADRHIRAMLRQGFTVDTGFTAVATADTVVICVPTGLVDGEPDLRAVLAAGRAVGEHLRAGTLVVLESTSYPGTTEEVLAPILAANGLVPGVDFNLAYSPERIDPGNDEYALENTPKVVSGLTSVCAKRCEAFYEDLVDSVVVAAGLREAETAKLLENSYRLVNIALVNELAVFCDRVGVDVWDVLRCSATKPFGFASFSPGPGVGGHCIPVDPRYLANRARAEGLPCSMVTTAQEVNAGMPGYVARRARDILIREGGPVYGARVLLLGVTYKADVSDQRQSPAIGVVRQLRAFGVQVAYHDPHAPTFTVDGEAVPAESEVERAVAAADLVVLLQPHRTFDLGMVARTARAVFDTQGRMDGDRVERL</sequence>
<dbReference type="InterPro" id="IPR017476">
    <property type="entry name" value="UDP-Glc/GDP-Man"/>
</dbReference>
<evidence type="ECO:0000313" key="5">
    <source>
        <dbReference type="EMBL" id="SDC53607.1"/>
    </source>
</evidence>
<dbReference type="InterPro" id="IPR014027">
    <property type="entry name" value="UDP-Glc/GDP-Man_DH_C"/>
</dbReference>
<dbReference type="Pfam" id="PF00984">
    <property type="entry name" value="UDPG_MGDP_dh"/>
    <property type="match status" value="1"/>
</dbReference>
<dbReference type="RefSeq" id="WP_091449221.1">
    <property type="nucleotide sequence ID" value="NZ_FMZZ01000002.1"/>
</dbReference>
<gene>
    <name evidence="5" type="ORF">SAMN05216174_102500</name>
</gene>
<dbReference type="SUPFAM" id="SSF48179">
    <property type="entry name" value="6-phosphogluconate dehydrogenase C-terminal domain-like"/>
    <property type="match status" value="1"/>
</dbReference>
<dbReference type="PIRSF" id="PIRSF500136">
    <property type="entry name" value="UDP_ManNAc_DH"/>
    <property type="match status" value="1"/>
</dbReference>
<dbReference type="Proteomes" id="UP000199501">
    <property type="component" value="Unassembled WGS sequence"/>
</dbReference>
<feature type="domain" description="UDP-glucose/GDP-mannose dehydrogenase C-terminal" evidence="4">
    <location>
        <begin position="316"/>
        <end position="411"/>
    </location>
</feature>
<evidence type="ECO:0000256" key="3">
    <source>
        <dbReference type="PIRNR" id="PIRNR000124"/>
    </source>
</evidence>
<dbReference type="PANTHER" id="PTHR43491">
    <property type="entry name" value="UDP-N-ACETYL-D-MANNOSAMINE DEHYDROGENASE"/>
    <property type="match status" value="1"/>
</dbReference>
<dbReference type="InterPro" id="IPR036291">
    <property type="entry name" value="NAD(P)-bd_dom_sf"/>
</dbReference>
<dbReference type="SMART" id="SM00984">
    <property type="entry name" value="UDPG_MGDP_dh_C"/>
    <property type="match status" value="1"/>
</dbReference>
<evidence type="ECO:0000256" key="2">
    <source>
        <dbReference type="ARBA" id="ARBA00023027"/>
    </source>
</evidence>
<evidence type="ECO:0000256" key="1">
    <source>
        <dbReference type="ARBA" id="ARBA00023002"/>
    </source>
</evidence>
<keyword evidence="6" id="KW-1185">Reference proteome</keyword>
<comment type="similarity">
    <text evidence="3">Belongs to the UDP-glucose/GDP-mannose dehydrogenase family.</text>
</comment>
<organism evidence="5 6">
    <name type="scientific">Actinokineospora iranica</name>
    <dbReference type="NCBI Taxonomy" id="1271860"/>
    <lineage>
        <taxon>Bacteria</taxon>
        <taxon>Bacillati</taxon>
        <taxon>Actinomycetota</taxon>
        <taxon>Actinomycetes</taxon>
        <taxon>Pseudonocardiales</taxon>
        <taxon>Pseudonocardiaceae</taxon>
        <taxon>Actinokineospora</taxon>
    </lineage>
</organism>
<keyword evidence="2" id="KW-0520">NAD</keyword>
<dbReference type="InterPro" id="IPR014026">
    <property type="entry name" value="UDP-Glc/GDP-Man_DH_dimer"/>
</dbReference>
<name>A0A1G6ME97_9PSEU</name>
<dbReference type="SUPFAM" id="SSF51735">
    <property type="entry name" value="NAD(P)-binding Rossmann-fold domains"/>
    <property type="match status" value="1"/>
</dbReference>
<dbReference type="GO" id="GO:0000271">
    <property type="term" value="P:polysaccharide biosynthetic process"/>
    <property type="evidence" value="ECO:0007669"/>
    <property type="project" value="InterPro"/>
</dbReference>
<dbReference type="PANTHER" id="PTHR43491:SF1">
    <property type="entry name" value="UDP-N-ACETYL-D-MANNOSAMINE DEHYDROGENASE"/>
    <property type="match status" value="1"/>
</dbReference>
<dbReference type="GO" id="GO:0051287">
    <property type="term" value="F:NAD binding"/>
    <property type="evidence" value="ECO:0007669"/>
    <property type="project" value="InterPro"/>
</dbReference>
<dbReference type="EMBL" id="FMZZ01000002">
    <property type="protein sequence ID" value="SDC53607.1"/>
    <property type="molecule type" value="Genomic_DNA"/>
</dbReference>